<dbReference type="EMBL" id="FCOM02000156">
    <property type="protein sequence ID" value="SAL88669.1"/>
    <property type="molecule type" value="Genomic_DNA"/>
</dbReference>
<dbReference type="PANTHER" id="PTHR37419">
    <property type="entry name" value="SERINE/THREONINE-PROTEIN KINASE TOXIN HIPA"/>
    <property type="match status" value="1"/>
</dbReference>
<reference evidence="5" key="1">
    <citation type="submission" date="2016-01" db="EMBL/GenBank/DDBJ databases">
        <authorList>
            <person name="Peeters C."/>
        </authorList>
    </citation>
    <scope>NUCLEOTIDE SEQUENCE [LARGE SCALE GENOMIC DNA]</scope>
    <source>
        <strain evidence="5">LMG 29317</strain>
    </source>
</reference>
<keyword evidence="6" id="KW-1185">Reference proteome</keyword>
<evidence type="ECO:0000313" key="5">
    <source>
        <dbReference type="EMBL" id="SAL88669.1"/>
    </source>
</evidence>
<evidence type="ECO:0000256" key="3">
    <source>
        <dbReference type="ARBA" id="ARBA00022777"/>
    </source>
</evidence>
<keyword evidence="3" id="KW-0418">Kinase</keyword>
<dbReference type="InterPro" id="IPR052028">
    <property type="entry name" value="HipA_Ser/Thr_kinase"/>
</dbReference>
<dbReference type="Gene3D" id="1.10.1070.20">
    <property type="match status" value="1"/>
</dbReference>
<evidence type="ECO:0000313" key="6">
    <source>
        <dbReference type="Proteomes" id="UP000055019"/>
    </source>
</evidence>
<dbReference type="AlphaFoldDB" id="A0A158L6M7"/>
<dbReference type="PANTHER" id="PTHR37419:SF8">
    <property type="entry name" value="TOXIN YJJJ"/>
    <property type="match status" value="1"/>
</dbReference>
<gene>
    <name evidence="5" type="ORF">AWB74_08674</name>
</gene>
<evidence type="ECO:0000259" key="4">
    <source>
        <dbReference type="Pfam" id="PF07804"/>
    </source>
</evidence>
<organism evidence="5 6">
    <name type="scientific">Caballeronia arvi</name>
    <dbReference type="NCBI Taxonomy" id="1777135"/>
    <lineage>
        <taxon>Bacteria</taxon>
        <taxon>Pseudomonadati</taxon>
        <taxon>Pseudomonadota</taxon>
        <taxon>Betaproteobacteria</taxon>
        <taxon>Burkholderiales</taxon>
        <taxon>Burkholderiaceae</taxon>
        <taxon>Caballeronia</taxon>
    </lineage>
</organism>
<comment type="similarity">
    <text evidence="1">Belongs to the HipA Ser/Thr kinase family.</text>
</comment>
<feature type="domain" description="HipA-like C-terminal" evidence="4">
    <location>
        <begin position="11"/>
        <end position="112"/>
    </location>
</feature>
<dbReference type="InterPro" id="IPR012893">
    <property type="entry name" value="HipA-like_C"/>
</dbReference>
<dbReference type="GO" id="GO:0004674">
    <property type="term" value="F:protein serine/threonine kinase activity"/>
    <property type="evidence" value="ECO:0007669"/>
    <property type="project" value="TreeGrafter"/>
</dbReference>
<comment type="caution">
    <text evidence="5">The sequence shown here is derived from an EMBL/GenBank/DDBJ whole genome shotgun (WGS) entry which is preliminary data.</text>
</comment>
<protein>
    <submittedName>
        <fullName evidence="5">HipA domain-containing protein</fullName>
    </submittedName>
</protein>
<dbReference type="Pfam" id="PF07804">
    <property type="entry name" value="HipA_C"/>
    <property type="match status" value="1"/>
</dbReference>
<evidence type="ECO:0000256" key="1">
    <source>
        <dbReference type="ARBA" id="ARBA00010164"/>
    </source>
</evidence>
<name>A0A158L6M7_9BURK</name>
<dbReference type="Proteomes" id="UP000055019">
    <property type="component" value="Unassembled WGS sequence"/>
</dbReference>
<sequence>MQKHYRTLLAYDGLAELYKRMLFNIFVSNNDDHLRNFGFLWDAELKSWRLSPVYDLLPQPSIASERFQHLGVGTSGRLATLDNALSDLKRFQLSKQFACELIADVWRVVSSWRVTFDECGVAGEDVDRVQSAFRHIDAVSSTLLRQELP</sequence>
<proteinExistence type="inferred from homology"/>
<accession>A0A158L6M7</accession>
<dbReference type="GO" id="GO:0005829">
    <property type="term" value="C:cytosol"/>
    <property type="evidence" value="ECO:0007669"/>
    <property type="project" value="TreeGrafter"/>
</dbReference>
<keyword evidence="2" id="KW-0808">Transferase</keyword>
<evidence type="ECO:0000256" key="2">
    <source>
        <dbReference type="ARBA" id="ARBA00022679"/>
    </source>
</evidence>